<reference evidence="2 3" key="1">
    <citation type="journal article" date="2018" name="Mar. Genomics">
        <title>Complete genome sequence of Marinifilaceae bacterium strain SPP2, isolated from the Antarctic marine sediment.</title>
        <authorList>
            <person name="Watanabe M."/>
            <person name="Kojima H."/>
            <person name="Fukui M."/>
        </authorList>
    </citation>
    <scope>NUCLEOTIDE SEQUENCE [LARGE SCALE GENOMIC DNA]</scope>
    <source>
        <strain evidence="2 3">SPP2</strain>
    </source>
</reference>
<reference evidence="3" key="2">
    <citation type="journal article" date="2020" name="Antonie Van Leeuwenhoek">
        <title>Labilibaculum antarcticum sp. nov., a novel facultative anaerobic, psychrotorelant bacterium isolated from marine sediment of Antarctica.</title>
        <authorList>
            <person name="Watanabe M."/>
            <person name="Kojima H."/>
            <person name="Fukui M."/>
        </authorList>
    </citation>
    <scope>NUCLEOTIDE SEQUENCE [LARGE SCALE GENOMIC DNA]</scope>
    <source>
        <strain evidence="3">SPP2</strain>
    </source>
</reference>
<evidence type="ECO:0000256" key="1">
    <source>
        <dbReference type="SAM" id="Phobius"/>
    </source>
</evidence>
<keyword evidence="1" id="KW-0472">Membrane</keyword>
<gene>
    <name evidence="2" type="ORF">ALGA_0602</name>
</gene>
<dbReference type="AlphaFoldDB" id="A0A1Y1CG30"/>
<name>A0A1Y1CG30_9BACT</name>
<dbReference type="Proteomes" id="UP000218267">
    <property type="component" value="Chromosome"/>
</dbReference>
<keyword evidence="1" id="KW-0812">Transmembrane</keyword>
<sequence>MLMNILSIGSQGGWTVAIVGYSIVFAALVLLVIVFVNLPKLLHLNLRKKLMREGRSGADTDDLHIEGGVNAAIAMALYMHLQQQNHDDESNIITIKKVTKNYSPWSSKIYGVMNQPR</sequence>
<organism evidence="2 3">
    <name type="scientific">Labilibaculum antarcticum</name>
    <dbReference type="NCBI Taxonomy" id="1717717"/>
    <lineage>
        <taxon>Bacteria</taxon>
        <taxon>Pseudomonadati</taxon>
        <taxon>Bacteroidota</taxon>
        <taxon>Bacteroidia</taxon>
        <taxon>Marinilabiliales</taxon>
        <taxon>Marinifilaceae</taxon>
        <taxon>Labilibaculum</taxon>
    </lineage>
</organism>
<evidence type="ECO:0008006" key="4">
    <source>
        <dbReference type="Google" id="ProtNLM"/>
    </source>
</evidence>
<accession>A0A1Y1CG30</accession>
<dbReference type="EMBL" id="AP018042">
    <property type="protein sequence ID" value="BAX78992.1"/>
    <property type="molecule type" value="Genomic_DNA"/>
</dbReference>
<evidence type="ECO:0000313" key="3">
    <source>
        <dbReference type="Proteomes" id="UP000218267"/>
    </source>
</evidence>
<keyword evidence="3" id="KW-1185">Reference proteome</keyword>
<keyword evidence="1" id="KW-1133">Transmembrane helix</keyword>
<dbReference type="RefSeq" id="WP_096427897.1">
    <property type="nucleotide sequence ID" value="NZ_AP018042.1"/>
</dbReference>
<feature type="transmembrane region" description="Helical" evidence="1">
    <location>
        <begin position="12"/>
        <end position="38"/>
    </location>
</feature>
<proteinExistence type="predicted"/>
<dbReference type="KEGG" id="mbas:ALGA_0602"/>
<protein>
    <recommendedName>
        <fullName evidence="4">Oxaloacetate decarboxylase</fullName>
    </recommendedName>
</protein>
<dbReference type="OrthoDB" id="1446022at2"/>
<evidence type="ECO:0000313" key="2">
    <source>
        <dbReference type="EMBL" id="BAX78992.1"/>
    </source>
</evidence>